<dbReference type="EMBL" id="ANNG01000060">
    <property type="protein sequence ID" value="ERJ25060.1"/>
    <property type="molecule type" value="Genomic_DNA"/>
</dbReference>
<comment type="caution">
    <text evidence="1">The sequence shown here is derived from an EMBL/GenBank/DDBJ whole genome shotgun (WGS) entry which is preliminary data.</text>
</comment>
<proteinExistence type="predicted"/>
<reference evidence="1 2" key="1">
    <citation type="journal article" date="2013" name="BMC Genomics">
        <title>Comparative genomics of Campylobacter concisus isolates reveals genetic diversity and provides insights into disease association.</title>
        <authorList>
            <person name="Deshpande N.P."/>
            <person name="Kaakoush N.O."/>
            <person name="Wilkins M.R."/>
            <person name="Mitchell H.M."/>
        </authorList>
    </citation>
    <scope>NUCLEOTIDE SEQUENCE [LARGE SCALE GENOMIC DNA]</scope>
    <source>
        <strain evidence="1 2">UNSWCS</strain>
    </source>
</reference>
<sequence length="70" mass="8102">MDRFDKATDEMDIEDGEIEAALNKLIASSETYEEAFDKLYELYDLPFEKLEPLMFKAVANAQMLGYLDEI</sequence>
<evidence type="ECO:0000313" key="1">
    <source>
        <dbReference type="EMBL" id="ERJ25060.1"/>
    </source>
</evidence>
<evidence type="ECO:0000313" key="2">
    <source>
        <dbReference type="Proteomes" id="UP000016620"/>
    </source>
</evidence>
<name>U2F581_9BACT</name>
<dbReference type="AlphaFoldDB" id="U2F581"/>
<dbReference type="PATRIC" id="fig|1242968.3.peg.2036"/>
<accession>U2F581</accession>
<organism evidence="1 2">
    <name type="scientific">Campylobacter concisus UNSWCS</name>
    <dbReference type="NCBI Taxonomy" id="1242968"/>
    <lineage>
        <taxon>Bacteria</taxon>
        <taxon>Pseudomonadati</taxon>
        <taxon>Campylobacterota</taxon>
        <taxon>Epsilonproteobacteria</taxon>
        <taxon>Campylobacterales</taxon>
        <taxon>Campylobacteraceae</taxon>
        <taxon>Campylobacter</taxon>
    </lineage>
</organism>
<gene>
    <name evidence="1" type="ORF">UNSWCS_2034</name>
</gene>
<protein>
    <submittedName>
        <fullName evidence="1">Uncharacterized protein</fullName>
    </submittedName>
</protein>
<dbReference type="Proteomes" id="UP000016620">
    <property type="component" value="Unassembled WGS sequence"/>
</dbReference>